<evidence type="ECO:0000313" key="3">
    <source>
        <dbReference type="Proteomes" id="UP001597525"/>
    </source>
</evidence>
<dbReference type="EMBL" id="JBHUPB010000014">
    <property type="protein sequence ID" value="MFD2969611.1"/>
    <property type="molecule type" value="Genomic_DNA"/>
</dbReference>
<comment type="caution">
    <text evidence="2">The sequence shown here is derived from an EMBL/GenBank/DDBJ whole genome shotgun (WGS) entry which is preliminary data.</text>
</comment>
<organism evidence="2 3">
    <name type="scientific">Sphingobacterium bambusae</name>
    <dbReference type="NCBI Taxonomy" id="662858"/>
    <lineage>
        <taxon>Bacteria</taxon>
        <taxon>Pseudomonadati</taxon>
        <taxon>Bacteroidota</taxon>
        <taxon>Sphingobacteriia</taxon>
        <taxon>Sphingobacteriales</taxon>
        <taxon>Sphingobacteriaceae</taxon>
        <taxon>Sphingobacterium</taxon>
    </lineage>
</organism>
<sequence length="165" mass="18867">MNNIKKYSGMIVILNLILLLVYFNHSIFKKEKILTEGQLVLLRLAPVDPRSLMQGDYMQLRYAIADGIRPDSVGRRGYCVLRVLPDHTTQRVRFQSSKEPLAQDEQLLSYTSPNNWTIDLGAESYFFQEGQAEKYEKAIYGALMVDEGGNSLLVGLYDESLRKIE</sequence>
<keyword evidence="3" id="KW-1185">Reference proteome</keyword>
<keyword evidence="1" id="KW-0472">Membrane</keyword>
<accession>A0ABW6BNP1</accession>
<proteinExistence type="predicted"/>
<evidence type="ECO:0000313" key="2">
    <source>
        <dbReference type="EMBL" id="MFD2969611.1"/>
    </source>
</evidence>
<keyword evidence="1" id="KW-1133">Transmembrane helix</keyword>
<name>A0ABW6BNP1_9SPHI</name>
<dbReference type="Pfam" id="PF14345">
    <property type="entry name" value="GDYXXLXY"/>
    <property type="match status" value="1"/>
</dbReference>
<reference evidence="3" key="1">
    <citation type="journal article" date="2019" name="Int. J. Syst. Evol. Microbiol.">
        <title>The Global Catalogue of Microorganisms (GCM) 10K type strain sequencing project: providing services to taxonomists for standard genome sequencing and annotation.</title>
        <authorList>
            <consortium name="The Broad Institute Genomics Platform"/>
            <consortium name="The Broad Institute Genome Sequencing Center for Infectious Disease"/>
            <person name="Wu L."/>
            <person name="Ma J."/>
        </authorList>
    </citation>
    <scope>NUCLEOTIDE SEQUENCE [LARGE SCALE GENOMIC DNA]</scope>
    <source>
        <strain evidence="3">KCTC 22814</strain>
    </source>
</reference>
<keyword evidence="1" id="KW-0812">Transmembrane</keyword>
<dbReference type="InterPro" id="IPR025833">
    <property type="entry name" value="GDYXXLXY"/>
</dbReference>
<evidence type="ECO:0000256" key="1">
    <source>
        <dbReference type="SAM" id="Phobius"/>
    </source>
</evidence>
<dbReference type="Proteomes" id="UP001597525">
    <property type="component" value="Unassembled WGS sequence"/>
</dbReference>
<gene>
    <name evidence="2" type="ORF">ACFS7Y_19610</name>
</gene>
<protein>
    <submittedName>
        <fullName evidence="2">GDYXXLXY domain-containing protein</fullName>
    </submittedName>
</protein>
<dbReference type="RefSeq" id="WP_320185444.1">
    <property type="nucleotide sequence ID" value="NZ_CP138332.1"/>
</dbReference>
<feature type="transmembrane region" description="Helical" evidence="1">
    <location>
        <begin position="6"/>
        <end position="23"/>
    </location>
</feature>